<proteinExistence type="predicted"/>
<dbReference type="AlphaFoldDB" id="A0A2T3KIY0"/>
<sequence>MKLNFVAIMFVLNLPSIAFASQGSNGANGNSGAIGPEIDCVLANGETKRLPALYCDIARAQANKKDTTK</sequence>
<accession>A0A2T3KIY0</accession>
<evidence type="ECO:0000313" key="2">
    <source>
        <dbReference type="EMBL" id="PSU99265.1"/>
    </source>
</evidence>
<dbReference type="RefSeq" id="WP_107289592.1">
    <property type="nucleotide sequence ID" value="NZ_PYNF01000006.1"/>
</dbReference>
<protein>
    <submittedName>
        <fullName evidence="2">Uncharacterized protein</fullName>
    </submittedName>
</protein>
<reference evidence="2 3" key="1">
    <citation type="submission" date="2018-01" db="EMBL/GenBank/DDBJ databases">
        <title>Whole genome sequencing of Histamine producing bacteria.</title>
        <authorList>
            <person name="Butler K."/>
        </authorList>
    </citation>
    <scope>NUCLEOTIDE SEQUENCE [LARGE SCALE GENOMIC DNA]</scope>
    <source>
        <strain evidence="2 3">FS-7.2</strain>
    </source>
</reference>
<dbReference type="Proteomes" id="UP000241426">
    <property type="component" value="Unassembled WGS sequence"/>
</dbReference>
<comment type="caution">
    <text evidence="2">The sequence shown here is derived from an EMBL/GenBank/DDBJ whole genome shotgun (WGS) entry which is preliminary data.</text>
</comment>
<evidence type="ECO:0000256" key="1">
    <source>
        <dbReference type="SAM" id="SignalP"/>
    </source>
</evidence>
<evidence type="ECO:0000313" key="3">
    <source>
        <dbReference type="Proteomes" id="UP000241426"/>
    </source>
</evidence>
<gene>
    <name evidence="2" type="ORF">C9J27_09895</name>
</gene>
<feature type="signal peptide" evidence="1">
    <location>
        <begin position="1"/>
        <end position="20"/>
    </location>
</feature>
<dbReference type="EMBL" id="PYNF01000006">
    <property type="protein sequence ID" value="PSU99265.1"/>
    <property type="molecule type" value="Genomic_DNA"/>
</dbReference>
<feature type="chain" id="PRO_5015579607" evidence="1">
    <location>
        <begin position="21"/>
        <end position="69"/>
    </location>
</feature>
<keyword evidence="1" id="KW-0732">Signal</keyword>
<organism evidence="2 3">
    <name type="scientific">Photobacterium kishitanii</name>
    <dbReference type="NCBI Taxonomy" id="318456"/>
    <lineage>
        <taxon>Bacteria</taxon>
        <taxon>Pseudomonadati</taxon>
        <taxon>Pseudomonadota</taxon>
        <taxon>Gammaproteobacteria</taxon>
        <taxon>Vibrionales</taxon>
        <taxon>Vibrionaceae</taxon>
        <taxon>Photobacterium</taxon>
    </lineage>
</organism>
<name>A0A2T3KIY0_9GAMM</name>